<dbReference type="RefSeq" id="WP_110384886.1">
    <property type="nucleotide sequence ID" value="NZ_JACHVZ010000001.1"/>
</dbReference>
<evidence type="ECO:0000313" key="1">
    <source>
        <dbReference type="EMBL" id="MBB2925791.1"/>
    </source>
</evidence>
<sequence length="181" mass="20171">MVDHMSDFHRLMQSLNNPAINFLGQEFGGVYRYAKIVETLATGVATGQIHVPGQERKFAEEHRIAAAIDQRVRQLEANGICGKALLEPMAGYTPDLHRLWNSTSDELLVALCHTYPGLYRYGGIFEQAWLAGEGKMTPTPPTLPDSVKPAVLRLLSDGATLERELQTMLDARPQRDLWVQA</sequence>
<dbReference type="EMBL" id="JACHVZ010000001">
    <property type="protein sequence ID" value="MBB2925791.1"/>
    <property type="molecule type" value="Genomic_DNA"/>
</dbReference>
<organism evidence="1 2">
    <name type="scientific">Paraburkholderia silvatlantica</name>
    <dbReference type="NCBI Taxonomy" id="321895"/>
    <lineage>
        <taxon>Bacteria</taxon>
        <taxon>Pseudomonadati</taxon>
        <taxon>Pseudomonadota</taxon>
        <taxon>Betaproteobacteria</taxon>
        <taxon>Burkholderiales</taxon>
        <taxon>Burkholderiaceae</taxon>
        <taxon>Paraburkholderia</taxon>
    </lineage>
</organism>
<comment type="caution">
    <text evidence="1">The sequence shown here is derived from an EMBL/GenBank/DDBJ whole genome shotgun (WGS) entry which is preliminary data.</text>
</comment>
<accession>A0ABR6FEE2</accession>
<protein>
    <submittedName>
        <fullName evidence="1">Uncharacterized protein</fullName>
    </submittedName>
</protein>
<evidence type="ECO:0000313" key="2">
    <source>
        <dbReference type="Proteomes" id="UP000533533"/>
    </source>
</evidence>
<gene>
    <name evidence="1" type="ORF">FHX59_000197</name>
</gene>
<name>A0ABR6FEE2_9BURK</name>
<proteinExistence type="predicted"/>
<dbReference type="Proteomes" id="UP000533533">
    <property type="component" value="Unassembled WGS sequence"/>
</dbReference>
<keyword evidence="2" id="KW-1185">Reference proteome</keyword>
<reference evidence="1 2" key="1">
    <citation type="submission" date="2020-08" db="EMBL/GenBank/DDBJ databases">
        <title>Genomic Encyclopedia of Type Strains, Phase IV (KMG-V): Genome sequencing to study the core and pangenomes of soil and plant-associated prokaryotes.</title>
        <authorList>
            <person name="Whitman W."/>
        </authorList>
    </citation>
    <scope>NUCLEOTIDE SEQUENCE [LARGE SCALE GENOMIC DNA]</scope>
    <source>
        <strain evidence="1 2">SRMrh-85</strain>
    </source>
</reference>